<dbReference type="Proteomes" id="UP001374535">
    <property type="component" value="Chromosome 4"/>
</dbReference>
<keyword evidence="2" id="KW-1185">Reference proteome</keyword>
<proteinExistence type="predicted"/>
<name>A0AAQ3NS55_VIGMU</name>
<gene>
    <name evidence="1" type="ORF">V8G54_012967</name>
</gene>
<organism evidence="1 2">
    <name type="scientific">Vigna mungo</name>
    <name type="common">Black gram</name>
    <name type="synonym">Phaseolus mungo</name>
    <dbReference type="NCBI Taxonomy" id="3915"/>
    <lineage>
        <taxon>Eukaryota</taxon>
        <taxon>Viridiplantae</taxon>
        <taxon>Streptophyta</taxon>
        <taxon>Embryophyta</taxon>
        <taxon>Tracheophyta</taxon>
        <taxon>Spermatophyta</taxon>
        <taxon>Magnoliopsida</taxon>
        <taxon>eudicotyledons</taxon>
        <taxon>Gunneridae</taxon>
        <taxon>Pentapetalae</taxon>
        <taxon>rosids</taxon>
        <taxon>fabids</taxon>
        <taxon>Fabales</taxon>
        <taxon>Fabaceae</taxon>
        <taxon>Papilionoideae</taxon>
        <taxon>50 kb inversion clade</taxon>
        <taxon>NPAAA clade</taxon>
        <taxon>indigoferoid/millettioid clade</taxon>
        <taxon>Phaseoleae</taxon>
        <taxon>Vigna</taxon>
    </lineage>
</organism>
<evidence type="ECO:0000313" key="2">
    <source>
        <dbReference type="Proteomes" id="UP001374535"/>
    </source>
</evidence>
<dbReference type="EMBL" id="CP144697">
    <property type="protein sequence ID" value="WVZ15401.1"/>
    <property type="molecule type" value="Genomic_DNA"/>
</dbReference>
<sequence>MGKLLCYSTIIVEPFQGSPPIVLPWEDPKSESITALDLVVPTSVGGATFVGDLEEQQQHHFQKLHAKGVLWKSLQKLVIELSVHDISEGDETREGRRMRAAATDGELVLGGSLICAFCGKKGEVVGKEGGYALDSAIAFGVTMLRGRR</sequence>
<protein>
    <submittedName>
        <fullName evidence="1">Uncharacterized protein</fullName>
    </submittedName>
</protein>
<accession>A0AAQ3NS55</accession>
<reference evidence="1 2" key="1">
    <citation type="journal article" date="2023" name="Life. Sci Alliance">
        <title>Evolutionary insights into 3D genome organization and epigenetic landscape of Vigna mungo.</title>
        <authorList>
            <person name="Junaid A."/>
            <person name="Singh B."/>
            <person name="Bhatia S."/>
        </authorList>
    </citation>
    <scope>NUCLEOTIDE SEQUENCE [LARGE SCALE GENOMIC DNA]</scope>
    <source>
        <strain evidence="1">Urdbean</strain>
    </source>
</reference>
<dbReference type="AlphaFoldDB" id="A0AAQ3NS55"/>
<evidence type="ECO:0000313" key="1">
    <source>
        <dbReference type="EMBL" id="WVZ15401.1"/>
    </source>
</evidence>